<dbReference type="InterPro" id="IPR002035">
    <property type="entry name" value="VWF_A"/>
</dbReference>
<dbReference type="InterPro" id="IPR029062">
    <property type="entry name" value="Class_I_gatase-like"/>
</dbReference>
<dbReference type="RefSeq" id="WP_377168525.1">
    <property type="nucleotide sequence ID" value="NZ_JBHSMQ010000005.1"/>
</dbReference>
<reference evidence="5" key="1">
    <citation type="journal article" date="2019" name="Int. J. Syst. Evol. Microbiol.">
        <title>The Global Catalogue of Microorganisms (GCM) 10K type strain sequencing project: providing services to taxonomists for standard genome sequencing and annotation.</title>
        <authorList>
            <consortium name="The Broad Institute Genomics Platform"/>
            <consortium name="The Broad Institute Genome Sequencing Center for Infectious Disease"/>
            <person name="Wu L."/>
            <person name="Ma J."/>
        </authorList>
    </citation>
    <scope>NUCLEOTIDE SEQUENCE [LARGE SCALE GENOMIC DNA]</scope>
    <source>
        <strain evidence="5">CGMCC 4.1469</strain>
    </source>
</reference>
<dbReference type="SMART" id="SM00327">
    <property type="entry name" value="VWA"/>
    <property type="match status" value="1"/>
</dbReference>
<evidence type="ECO:0000256" key="2">
    <source>
        <dbReference type="SAM" id="Phobius"/>
    </source>
</evidence>
<gene>
    <name evidence="4" type="ORF">ACFQDI_15980</name>
</gene>
<dbReference type="InterPro" id="IPR036465">
    <property type="entry name" value="vWFA_dom_sf"/>
</dbReference>
<keyword evidence="5" id="KW-1185">Reference proteome</keyword>
<proteinExistence type="predicted"/>
<protein>
    <submittedName>
        <fullName evidence="4">VWA domain-containing protein</fullName>
    </submittedName>
</protein>
<dbReference type="Pfam" id="PF13519">
    <property type="entry name" value="VWA_2"/>
    <property type="match status" value="1"/>
</dbReference>
<comment type="caution">
    <text evidence="4">The sequence shown here is derived from an EMBL/GenBank/DDBJ whole genome shotgun (WGS) entry which is preliminary data.</text>
</comment>
<accession>A0ABW0KUJ9</accession>
<feature type="compositionally biased region" description="Polar residues" evidence="1">
    <location>
        <begin position="861"/>
        <end position="871"/>
    </location>
</feature>
<feature type="region of interest" description="Disordered" evidence="1">
    <location>
        <begin position="858"/>
        <end position="904"/>
    </location>
</feature>
<dbReference type="PANTHER" id="PTHR37947:SF2">
    <property type="entry name" value="VON WILLEBRAND FACTOR TYPE A"/>
    <property type="match status" value="1"/>
</dbReference>
<dbReference type="CDD" id="cd00198">
    <property type="entry name" value="vWFA"/>
    <property type="match status" value="1"/>
</dbReference>
<dbReference type="Proteomes" id="UP001596052">
    <property type="component" value="Unassembled WGS sequence"/>
</dbReference>
<dbReference type="Pfam" id="PF13768">
    <property type="entry name" value="VWA_3"/>
    <property type="match status" value="1"/>
</dbReference>
<dbReference type="EMBL" id="JBHSMQ010000005">
    <property type="protein sequence ID" value="MFC5456362.1"/>
    <property type="molecule type" value="Genomic_DNA"/>
</dbReference>
<keyword evidence="2" id="KW-0472">Membrane</keyword>
<dbReference type="Gene3D" id="3.40.50.410">
    <property type="entry name" value="von Willebrand factor, type A domain"/>
    <property type="match status" value="1"/>
</dbReference>
<name>A0ABW0KUJ9_9BACT</name>
<evidence type="ECO:0000313" key="4">
    <source>
        <dbReference type="EMBL" id="MFC5456362.1"/>
    </source>
</evidence>
<dbReference type="SUPFAM" id="SSF53300">
    <property type="entry name" value="vWA-like"/>
    <property type="match status" value="2"/>
</dbReference>
<organism evidence="4 5">
    <name type="scientific">Prosthecobacter fluviatilis</name>
    <dbReference type="NCBI Taxonomy" id="445931"/>
    <lineage>
        <taxon>Bacteria</taxon>
        <taxon>Pseudomonadati</taxon>
        <taxon>Verrucomicrobiota</taxon>
        <taxon>Verrucomicrobiia</taxon>
        <taxon>Verrucomicrobiales</taxon>
        <taxon>Verrucomicrobiaceae</taxon>
        <taxon>Prosthecobacter</taxon>
    </lineage>
</organism>
<dbReference type="PROSITE" id="PS50234">
    <property type="entry name" value="VWFA"/>
    <property type="match status" value="1"/>
</dbReference>
<evidence type="ECO:0000259" key="3">
    <source>
        <dbReference type="PROSITE" id="PS50234"/>
    </source>
</evidence>
<dbReference type="PANTHER" id="PTHR37947">
    <property type="entry name" value="BLL2462 PROTEIN"/>
    <property type="match status" value="1"/>
</dbReference>
<feature type="transmembrane region" description="Helical" evidence="2">
    <location>
        <begin position="813"/>
        <end position="831"/>
    </location>
</feature>
<evidence type="ECO:0000313" key="5">
    <source>
        <dbReference type="Proteomes" id="UP001596052"/>
    </source>
</evidence>
<sequence length="904" mass="100045">MIFRHPEWFALLPVLLLAGRLLPRLSLWRPVRLLLLVLITATLAQPQWRRLADGVDLWVLLDSSVSAEQPMARGMQEWEKLLEKSRGREDRIFYLSYAAEVMKRGAEGAEMYARNQTQTRTAQAITQALAFAQREGPGRPARILAITDGYSTEPLTGLASKLSQQGVELDYRLARESETTDFRISAMKLPSRAQLGEPFLIEIELRGTADGKVPLTLLRNGRELKTSEVDVRLGSGAIRFTDRLPAAGVAHYEAIILPAKDAHPGNNRHEAMIEIAGGPRVLLLTKYTDDPAAAALQRQGFTVETVTELRSLRPGQLAGVKCVIFNNVPAFELPSEFLPAMDFYVREQGGSILMAGGKQSFAAGGYFESPLDPLLPVSMEMKQEHRKLMVAMAIVMDRSGSMGMNVQNGFTKMQLADEGAANAIRFLGPQDLLAVYAVDSEAHEMVPLQQVGPNRDKMESAVRRIESTGGGIYVYNGLKAAWDQLKAAPVGQRHIILFSDAADSEQPGDYQILVEEIIKNGGTVSVIALGTRRDVDAWILDDIAKRGKGRIFYTDKAEELPSIFSQETVAVARSAFITDPVATKAAGGWFEISSQTFDWPAQVDGFNLSYLRDWASQALITQDEYAAPLVAFGPRGTGRTAAVSFPLGGEHSQLVRAWPKYGDFLQTQVRWLMGETLPPGIGVRHRLEGNTLTLDLLYDEEWAPKLRAKAPRVVLAHGLRAEGSHELAWERVSPGHYQTRTELPEGEMVRGAVQVAGQAVSFGPVIVGTSTEWAFDESRVEELRRVSQTSGGRELLEMSQAWRSPATPRFTDLGIYLLIVTLLCLLFEAFVTRTGWKLPRLARAESKPRPAIIKPTREALQHQQRLSQAPQAQEIKTPAAEAEPKITQVSAEERQSRFQRAKKR</sequence>
<keyword evidence="2" id="KW-0812">Transmembrane</keyword>
<keyword evidence="2" id="KW-1133">Transmembrane helix</keyword>
<evidence type="ECO:0000256" key="1">
    <source>
        <dbReference type="SAM" id="MobiDB-lite"/>
    </source>
</evidence>
<dbReference type="SUPFAM" id="SSF52317">
    <property type="entry name" value="Class I glutamine amidotransferase-like"/>
    <property type="match status" value="1"/>
</dbReference>
<feature type="domain" description="VWFA" evidence="3">
    <location>
        <begin position="391"/>
        <end position="567"/>
    </location>
</feature>